<dbReference type="EMBL" id="CAUM01000006">
    <property type="protein sequence ID" value="CCV03324.1"/>
    <property type="molecule type" value="Genomic_DNA"/>
</dbReference>
<dbReference type="Pfam" id="PF12728">
    <property type="entry name" value="HTH_17"/>
    <property type="match status" value="1"/>
</dbReference>
<dbReference type="Proteomes" id="UP000012062">
    <property type="component" value="Unassembled WGS sequence"/>
</dbReference>
<accession>M5EF75</accession>
<dbReference type="STRING" id="1297569.MESS2_1030181"/>
<reference evidence="2 3" key="1">
    <citation type="submission" date="2013-02" db="EMBL/GenBank/DDBJ databases">
        <authorList>
            <person name="Genoscope - CEA"/>
        </authorList>
    </citation>
    <scope>NUCLEOTIDE SEQUENCE [LARGE SCALE GENOMIC DNA]</scope>
    <source>
        <strain evidence="2 3">STM 2683</strain>
    </source>
</reference>
<dbReference type="InterPro" id="IPR041657">
    <property type="entry name" value="HTH_17"/>
</dbReference>
<dbReference type="SUPFAM" id="SSF46955">
    <property type="entry name" value="Putative DNA-binding domain"/>
    <property type="match status" value="1"/>
</dbReference>
<protein>
    <recommendedName>
        <fullName evidence="1">Helix-turn-helix domain-containing protein</fullName>
    </recommendedName>
</protein>
<proteinExistence type="predicted"/>
<dbReference type="InterPro" id="IPR009061">
    <property type="entry name" value="DNA-bd_dom_put_sf"/>
</dbReference>
<comment type="caution">
    <text evidence="2">The sequence shown here is derived from an EMBL/GenBank/DDBJ whole genome shotgun (WGS) entry which is preliminary data.</text>
</comment>
<keyword evidence="3" id="KW-1185">Reference proteome</keyword>
<evidence type="ECO:0000313" key="2">
    <source>
        <dbReference type="EMBL" id="CCV03324.1"/>
    </source>
</evidence>
<dbReference type="AlphaFoldDB" id="M5EF75"/>
<name>M5EF75_9HYPH</name>
<organism evidence="2 3">
    <name type="scientific">Mesorhizobium metallidurans STM 2683</name>
    <dbReference type="NCBI Taxonomy" id="1297569"/>
    <lineage>
        <taxon>Bacteria</taxon>
        <taxon>Pseudomonadati</taxon>
        <taxon>Pseudomonadota</taxon>
        <taxon>Alphaproteobacteria</taxon>
        <taxon>Hyphomicrobiales</taxon>
        <taxon>Phyllobacteriaceae</taxon>
        <taxon>Mesorhizobium</taxon>
    </lineage>
</organism>
<sequence>MVEPLHTPEETAKILGISIKTLREHIELGRIRSIIVGTGKKRKRRRFTDKNIQSFIEGQKLREAPPCQSIKAPKAHTTPMTSNSTVVAFSVLQKPGTRKTLKQ</sequence>
<gene>
    <name evidence="2" type="ORF">MESS2_1030181</name>
</gene>
<dbReference type="OrthoDB" id="8021366at2"/>
<evidence type="ECO:0000259" key="1">
    <source>
        <dbReference type="Pfam" id="PF12728"/>
    </source>
</evidence>
<feature type="domain" description="Helix-turn-helix" evidence="1">
    <location>
        <begin position="7"/>
        <end position="59"/>
    </location>
</feature>
<evidence type="ECO:0000313" key="3">
    <source>
        <dbReference type="Proteomes" id="UP000012062"/>
    </source>
</evidence>
<dbReference type="RefSeq" id="WP_008872316.1">
    <property type="nucleotide sequence ID" value="NZ_CAUM01000006.1"/>
</dbReference>